<name>A0A0G0K9L2_9BACT</name>
<feature type="transmembrane region" description="Helical" evidence="10">
    <location>
        <begin position="290"/>
        <end position="312"/>
    </location>
</feature>
<comment type="pathway">
    <text evidence="2">Glycolipid biosynthesis; glycosylphosphatidylinositol-anchor biosynthesis.</text>
</comment>
<dbReference type="AlphaFoldDB" id="A0A0G0K9L2"/>
<evidence type="ECO:0000313" key="11">
    <source>
        <dbReference type="EMBL" id="KKQ37281.1"/>
    </source>
</evidence>
<dbReference type="Pfam" id="PF04188">
    <property type="entry name" value="Mannosyl_trans2"/>
    <property type="match status" value="1"/>
</dbReference>
<dbReference type="GO" id="GO:0004376">
    <property type="term" value="F:GPI mannosyltransferase activity"/>
    <property type="evidence" value="ECO:0007669"/>
    <property type="project" value="InterPro"/>
</dbReference>
<evidence type="ECO:0000256" key="8">
    <source>
        <dbReference type="ARBA" id="ARBA00022989"/>
    </source>
</evidence>
<evidence type="ECO:0000256" key="3">
    <source>
        <dbReference type="ARBA" id="ARBA00022502"/>
    </source>
</evidence>
<evidence type="ECO:0000256" key="7">
    <source>
        <dbReference type="ARBA" id="ARBA00022824"/>
    </source>
</evidence>
<keyword evidence="5" id="KW-0808">Transferase</keyword>
<comment type="subcellular location">
    <subcellularLocation>
        <location evidence="1">Endoplasmic reticulum membrane</location>
        <topology evidence="1">Multi-pass membrane protein</topology>
    </subcellularLocation>
</comment>
<evidence type="ECO:0000256" key="10">
    <source>
        <dbReference type="SAM" id="Phobius"/>
    </source>
</evidence>
<organism evidence="11 12">
    <name type="scientific">Candidatus Roizmanbacteria bacterium GW2011_GWA2_37_7</name>
    <dbReference type="NCBI Taxonomy" id="1618481"/>
    <lineage>
        <taxon>Bacteria</taxon>
        <taxon>Candidatus Roizmaniibacteriota</taxon>
    </lineage>
</organism>
<keyword evidence="3" id="KW-0337">GPI-anchor biosynthesis</keyword>
<gene>
    <name evidence="11" type="ORF">US54_C0039G0007</name>
</gene>
<feature type="transmembrane region" description="Helical" evidence="10">
    <location>
        <begin position="12"/>
        <end position="35"/>
    </location>
</feature>
<evidence type="ECO:0000256" key="9">
    <source>
        <dbReference type="ARBA" id="ARBA00023136"/>
    </source>
</evidence>
<keyword evidence="9 10" id="KW-0472">Membrane</keyword>
<dbReference type="GO" id="GO:0006506">
    <property type="term" value="P:GPI anchor biosynthetic process"/>
    <property type="evidence" value="ECO:0007669"/>
    <property type="project" value="UniProtKB-UniPathway"/>
</dbReference>
<keyword evidence="4" id="KW-0328">Glycosyltransferase</keyword>
<evidence type="ECO:0000256" key="2">
    <source>
        <dbReference type="ARBA" id="ARBA00004687"/>
    </source>
</evidence>
<dbReference type="UniPathway" id="UPA00196"/>
<evidence type="ECO:0000313" key="12">
    <source>
        <dbReference type="Proteomes" id="UP000034471"/>
    </source>
</evidence>
<keyword evidence="6 10" id="KW-0812">Transmembrane</keyword>
<dbReference type="InterPro" id="IPR007315">
    <property type="entry name" value="PIG-V/Gpi18"/>
</dbReference>
<feature type="transmembrane region" description="Helical" evidence="10">
    <location>
        <begin position="227"/>
        <end position="246"/>
    </location>
</feature>
<dbReference type="EMBL" id="LBTJ01000039">
    <property type="protein sequence ID" value="KKQ37281.1"/>
    <property type="molecule type" value="Genomic_DNA"/>
</dbReference>
<feature type="transmembrane region" description="Helical" evidence="10">
    <location>
        <begin position="173"/>
        <end position="199"/>
    </location>
</feature>
<evidence type="ECO:0000256" key="6">
    <source>
        <dbReference type="ARBA" id="ARBA00022692"/>
    </source>
</evidence>
<accession>A0A0G0K9L2</accession>
<proteinExistence type="predicted"/>
<sequence>MKQNVWNNLRIPLLLISFLTANFIISYIATLKIPYLGYFSYPELLDTWDLPWFIERFASFDGLHYIKIATEGYARNATAFLPVYPLLIRFGIILTGLSPVVVGIAISIISLMIILVFLPKYLALLDFKTKDTAWFVMLFLAFPTSFFLQSVYTESIFITLLIAALYMSKKKQYWYAALFGYFAGLSRITGFFLCVPFFFDLLSDSKMSKNIKQNIFDFLQSLSITKIIYVIAPFLGFGTFMAYLWLTTGDPLRLAHSQVDFNQNRSTSIVLPFQVVWRYLKIFYTAQWNFQYFIAVVEFALTGMCVLILSFDAWKIYQKQYNHLFTRAGLNIFAWLSILLSISTGTLLSMPRFILPLLTIFLVLTQLPKTWIKIMVLIFFATLHTVLLMAFIQGYFVS</sequence>
<dbReference type="GO" id="GO:0000009">
    <property type="term" value="F:alpha-1,6-mannosyltransferase activity"/>
    <property type="evidence" value="ECO:0007669"/>
    <property type="project" value="InterPro"/>
</dbReference>
<evidence type="ECO:0000256" key="1">
    <source>
        <dbReference type="ARBA" id="ARBA00004477"/>
    </source>
</evidence>
<feature type="transmembrane region" description="Helical" evidence="10">
    <location>
        <begin position="324"/>
        <end position="343"/>
    </location>
</feature>
<feature type="transmembrane region" description="Helical" evidence="10">
    <location>
        <begin position="90"/>
        <end position="122"/>
    </location>
</feature>
<evidence type="ECO:0000256" key="4">
    <source>
        <dbReference type="ARBA" id="ARBA00022676"/>
    </source>
</evidence>
<dbReference type="STRING" id="1618481.US54_C0039G0007"/>
<keyword evidence="7" id="KW-0256">Endoplasmic reticulum</keyword>
<dbReference type="Proteomes" id="UP000034471">
    <property type="component" value="Unassembled WGS sequence"/>
</dbReference>
<dbReference type="GO" id="GO:0016020">
    <property type="term" value="C:membrane"/>
    <property type="evidence" value="ECO:0007669"/>
    <property type="project" value="GOC"/>
</dbReference>
<keyword evidence="8 10" id="KW-1133">Transmembrane helix</keyword>
<dbReference type="GO" id="GO:0031501">
    <property type="term" value="C:mannosyltransferase complex"/>
    <property type="evidence" value="ECO:0007669"/>
    <property type="project" value="TreeGrafter"/>
</dbReference>
<evidence type="ECO:0000256" key="5">
    <source>
        <dbReference type="ARBA" id="ARBA00022679"/>
    </source>
</evidence>
<feature type="transmembrane region" description="Helical" evidence="10">
    <location>
        <begin position="374"/>
        <end position="396"/>
    </location>
</feature>
<comment type="caution">
    <text evidence="11">The sequence shown here is derived from an EMBL/GenBank/DDBJ whole genome shotgun (WGS) entry which is preliminary data.</text>
</comment>
<feature type="transmembrane region" description="Helical" evidence="10">
    <location>
        <begin position="134"/>
        <end position="167"/>
    </location>
</feature>
<dbReference type="PANTHER" id="PTHR12468">
    <property type="entry name" value="GPI MANNOSYLTRANSFERASE 2"/>
    <property type="match status" value="1"/>
</dbReference>
<reference evidence="11 12" key="1">
    <citation type="journal article" date="2015" name="Nature">
        <title>rRNA introns, odd ribosomes, and small enigmatic genomes across a large radiation of phyla.</title>
        <authorList>
            <person name="Brown C.T."/>
            <person name="Hug L.A."/>
            <person name="Thomas B.C."/>
            <person name="Sharon I."/>
            <person name="Castelle C.J."/>
            <person name="Singh A."/>
            <person name="Wilkins M.J."/>
            <person name="Williams K.H."/>
            <person name="Banfield J.F."/>
        </authorList>
    </citation>
    <scope>NUCLEOTIDE SEQUENCE [LARGE SCALE GENOMIC DNA]</scope>
</reference>
<protein>
    <submittedName>
        <fullName evidence="11">Integral membrane protein</fullName>
    </submittedName>
</protein>
<dbReference type="PANTHER" id="PTHR12468:SF2">
    <property type="entry name" value="GPI MANNOSYLTRANSFERASE 2"/>
    <property type="match status" value="1"/>
</dbReference>